<reference evidence="6 7" key="1">
    <citation type="submission" date="2019-03" db="EMBL/GenBank/DDBJ databases">
        <title>Genomic Encyclopedia of Type Strains, Phase IV (KMG-IV): sequencing the most valuable type-strain genomes for metagenomic binning, comparative biology and taxonomic classification.</title>
        <authorList>
            <person name="Goeker M."/>
        </authorList>
    </citation>
    <scope>NUCLEOTIDE SEQUENCE [LARGE SCALE GENOMIC DNA]</scope>
    <source>
        <strain evidence="6 7">DSM 23344</strain>
    </source>
</reference>
<dbReference type="RefSeq" id="WP_240624441.1">
    <property type="nucleotide sequence ID" value="NZ_QQSW01000024.1"/>
</dbReference>
<organism evidence="6 7">
    <name type="scientific">Chromatocurvus halotolerans</name>
    <dbReference type="NCBI Taxonomy" id="1132028"/>
    <lineage>
        <taxon>Bacteria</taxon>
        <taxon>Pseudomonadati</taxon>
        <taxon>Pseudomonadota</taxon>
        <taxon>Gammaproteobacteria</taxon>
        <taxon>Cellvibrionales</taxon>
        <taxon>Halieaceae</taxon>
        <taxon>Chromatocurvus</taxon>
    </lineage>
</organism>
<keyword evidence="2" id="KW-0813">Transport</keyword>
<keyword evidence="7" id="KW-1185">Reference proteome</keyword>
<evidence type="ECO:0000256" key="3">
    <source>
        <dbReference type="ARBA" id="ARBA00022741"/>
    </source>
</evidence>
<evidence type="ECO:0000256" key="1">
    <source>
        <dbReference type="ARBA" id="ARBA00005417"/>
    </source>
</evidence>
<dbReference type="InterPro" id="IPR003593">
    <property type="entry name" value="AAA+_ATPase"/>
</dbReference>
<evidence type="ECO:0000313" key="6">
    <source>
        <dbReference type="EMBL" id="TCO73746.1"/>
    </source>
</evidence>
<comment type="similarity">
    <text evidence="1">Belongs to the ABC transporter superfamily.</text>
</comment>
<evidence type="ECO:0000259" key="5">
    <source>
        <dbReference type="PROSITE" id="PS50893"/>
    </source>
</evidence>
<dbReference type="GO" id="GO:0016020">
    <property type="term" value="C:membrane"/>
    <property type="evidence" value="ECO:0007669"/>
    <property type="project" value="InterPro"/>
</dbReference>
<dbReference type="GO" id="GO:0005524">
    <property type="term" value="F:ATP binding"/>
    <property type="evidence" value="ECO:0007669"/>
    <property type="project" value="UniProtKB-KW"/>
</dbReference>
<comment type="caution">
    <text evidence="6">The sequence shown here is derived from an EMBL/GenBank/DDBJ whole genome shotgun (WGS) entry which is preliminary data.</text>
</comment>
<dbReference type="AlphaFoldDB" id="A0A4R2KRX4"/>
<dbReference type="InterPro" id="IPR003439">
    <property type="entry name" value="ABC_transporter-like_ATP-bd"/>
</dbReference>
<dbReference type="SUPFAM" id="SSF52540">
    <property type="entry name" value="P-loop containing nucleoside triphosphate hydrolases"/>
    <property type="match status" value="1"/>
</dbReference>
<evidence type="ECO:0000256" key="4">
    <source>
        <dbReference type="ARBA" id="ARBA00022840"/>
    </source>
</evidence>
<dbReference type="PANTHER" id="PTHR46743:SF2">
    <property type="entry name" value="TEICHOIC ACIDS EXPORT ATP-BINDING PROTEIN TAGH"/>
    <property type="match status" value="1"/>
</dbReference>
<dbReference type="InterPro" id="IPR015860">
    <property type="entry name" value="ABC_transpr_TagH-like"/>
</dbReference>
<dbReference type="Gene3D" id="3.40.50.300">
    <property type="entry name" value="P-loop containing nucleotide triphosphate hydrolases"/>
    <property type="match status" value="1"/>
</dbReference>
<keyword evidence="3" id="KW-0547">Nucleotide-binding</keyword>
<keyword evidence="4 6" id="KW-0067">ATP-binding</keyword>
<name>A0A4R2KRX4_9GAMM</name>
<feature type="domain" description="ABC transporter" evidence="5">
    <location>
        <begin position="37"/>
        <end position="266"/>
    </location>
</feature>
<dbReference type="EMBL" id="SLWX01000015">
    <property type="protein sequence ID" value="TCO73746.1"/>
    <property type="molecule type" value="Genomic_DNA"/>
</dbReference>
<dbReference type="PANTHER" id="PTHR46743">
    <property type="entry name" value="TEICHOIC ACIDS EXPORT ATP-BINDING PROTEIN TAGH"/>
    <property type="match status" value="1"/>
</dbReference>
<dbReference type="GO" id="GO:0016887">
    <property type="term" value="F:ATP hydrolysis activity"/>
    <property type="evidence" value="ECO:0007669"/>
    <property type="project" value="InterPro"/>
</dbReference>
<dbReference type="InterPro" id="IPR050683">
    <property type="entry name" value="Bact_Polysacc_Export_ATP-bd"/>
</dbReference>
<dbReference type="SMART" id="SM00382">
    <property type="entry name" value="AAA"/>
    <property type="match status" value="1"/>
</dbReference>
<accession>A0A4R2KRX4</accession>
<dbReference type="Pfam" id="PF00005">
    <property type="entry name" value="ABC_tran"/>
    <property type="match status" value="1"/>
</dbReference>
<sequence>MSVEKGQQRVAGAVGDAPGDRCVSSAGAGVARGEVMLELVDVYHSYHARKDNFEHGVHRVLDGVSLKLHRGETLGIIGRNGAGKTTLLRLMAGILAPSRGTVWRRPGISCSLLTIGLGFQPSLSGRDNALLSAMLQGATKREAEGYLADIQEFSELGHSFDEPVKTYSAGMRARLGFTTALMTHVDVLLIDEVLGVGDAAFRQKASTAMRDKVGGDQTVVLVSHMAEQVRQLCGRAVLLEEARVAAEGEVDGVLDVYAQPSGTAPA</sequence>
<protein>
    <submittedName>
        <fullName evidence="6">Lipopolysaccharide transport system ATP-binding protein</fullName>
    </submittedName>
</protein>
<evidence type="ECO:0000313" key="7">
    <source>
        <dbReference type="Proteomes" id="UP000294980"/>
    </source>
</evidence>
<dbReference type="CDD" id="cd03220">
    <property type="entry name" value="ABC_KpsT_Wzt"/>
    <property type="match status" value="1"/>
</dbReference>
<dbReference type="PROSITE" id="PS50893">
    <property type="entry name" value="ABC_TRANSPORTER_2"/>
    <property type="match status" value="1"/>
</dbReference>
<gene>
    <name evidence="6" type="ORF">EV688_11563</name>
</gene>
<proteinExistence type="inferred from homology"/>
<dbReference type="InterPro" id="IPR027417">
    <property type="entry name" value="P-loop_NTPase"/>
</dbReference>
<dbReference type="GO" id="GO:0140359">
    <property type="term" value="F:ABC-type transporter activity"/>
    <property type="evidence" value="ECO:0007669"/>
    <property type="project" value="InterPro"/>
</dbReference>
<dbReference type="Proteomes" id="UP000294980">
    <property type="component" value="Unassembled WGS sequence"/>
</dbReference>
<evidence type="ECO:0000256" key="2">
    <source>
        <dbReference type="ARBA" id="ARBA00022448"/>
    </source>
</evidence>